<evidence type="ECO:0000259" key="1">
    <source>
        <dbReference type="Pfam" id="PF01464"/>
    </source>
</evidence>
<organism evidence="2 3">
    <name type="scientific">Desulfolutivibrio sulfodismutans</name>
    <dbReference type="NCBI Taxonomy" id="63561"/>
    <lineage>
        <taxon>Bacteria</taxon>
        <taxon>Pseudomonadati</taxon>
        <taxon>Thermodesulfobacteriota</taxon>
        <taxon>Desulfovibrionia</taxon>
        <taxon>Desulfovibrionales</taxon>
        <taxon>Desulfovibrionaceae</taxon>
        <taxon>Desulfolutivibrio</taxon>
    </lineage>
</organism>
<keyword evidence="3" id="KW-1185">Reference proteome</keyword>
<reference evidence="2 3" key="1">
    <citation type="submission" date="2020-02" db="EMBL/GenBank/DDBJ databases">
        <title>Comparative genomics of sulfur disproportionating microorganisms.</title>
        <authorList>
            <person name="Ward L.M."/>
            <person name="Bertran E."/>
            <person name="Johnston D.T."/>
        </authorList>
    </citation>
    <scope>NUCLEOTIDE SEQUENCE [LARGE SCALE GENOMIC DNA]</scope>
    <source>
        <strain evidence="2 3">DSM 3696</strain>
    </source>
</reference>
<dbReference type="EMBL" id="JAAGRQ010000047">
    <property type="protein sequence ID" value="NDY57413.1"/>
    <property type="molecule type" value="Genomic_DNA"/>
</dbReference>
<dbReference type="SUPFAM" id="SSF53955">
    <property type="entry name" value="Lysozyme-like"/>
    <property type="match status" value="1"/>
</dbReference>
<dbReference type="Pfam" id="PF01464">
    <property type="entry name" value="SLT"/>
    <property type="match status" value="1"/>
</dbReference>
<dbReference type="RefSeq" id="WP_163302454.1">
    <property type="nucleotide sequence ID" value="NZ_JAAGRQ010000047.1"/>
</dbReference>
<dbReference type="InterPro" id="IPR008258">
    <property type="entry name" value="Transglycosylase_SLT_dom_1"/>
</dbReference>
<accession>A0A7K3NNK5</accession>
<sequence length="160" mass="17869">MTEEILKAILAAADEFKLPFELVRAVVEHESVGGGTYAIRYEPGFDFRYHRAPGGFIPPGCSQATEEVGRAMSWGLMQIMGETARTLGFQGWFPELCVPAIGLAWGCRYLRRLADRYGHEGWDVVCRAYNGGPGNRHNLENDYPSKILKHLGGRWPQKGV</sequence>
<comment type="caution">
    <text evidence="2">The sequence shown here is derived from an EMBL/GenBank/DDBJ whole genome shotgun (WGS) entry which is preliminary data.</text>
</comment>
<dbReference type="AlphaFoldDB" id="A0A7K3NNK5"/>
<dbReference type="Proteomes" id="UP000469724">
    <property type="component" value="Unassembled WGS sequence"/>
</dbReference>
<dbReference type="CDD" id="cd00254">
    <property type="entry name" value="LT-like"/>
    <property type="match status" value="1"/>
</dbReference>
<name>A0A7K3NNK5_9BACT</name>
<dbReference type="InterPro" id="IPR023346">
    <property type="entry name" value="Lysozyme-like_dom_sf"/>
</dbReference>
<protein>
    <submittedName>
        <fullName evidence="2">Lytic transglycosylase domain-containing protein</fullName>
    </submittedName>
</protein>
<evidence type="ECO:0000313" key="3">
    <source>
        <dbReference type="Proteomes" id="UP000469724"/>
    </source>
</evidence>
<feature type="domain" description="Transglycosylase SLT" evidence="1">
    <location>
        <begin position="9"/>
        <end position="141"/>
    </location>
</feature>
<proteinExistence type="predicted"/>
<dbReference type="Gene3D" id="1.10.530.10">
    <property type="match status" value="1"/>
</dbReference>
<evidence type="ECO:0000313" key="2">
    <source>
        <dbReference type="EMBL" id="NDY57413.1"/>
    </source>
</evidence>
<gene>
    <name evidence="2" type="ORF">G3N56_11745</name>
</gene>